<evidence type="ECO:0000313" key="4">
    <source>
        <dbReference type="Proteomes" id="UP000077384"/>
    </source>
</evidence>
<evidence type="ECO:0000313" key="2">
    <source>
        <dbReference type="EMBL" id="OAA86351.1"/>
    </source>
</evidence>
<sequence length="425" mass="50421">MDNLDYCDHLFDDSTDGYIQLIKLCDGSDLKIYNTQYKALRTIVEEVEGQEDIYISSNTYYKPKRSTSYIRQFRALYIDIDLKNYGKNEAVYEIYDLVNENKIPTPSMIVDSGRGIHVYWRIKNAPYGAMWTWQELEDYLYNQLKNLGADIQATDGARVLRLPNTINSRVNRECKVLTINDNIEYSMYDLRDEYLNYKSKQYQLEIHQAKEINKKRQCVISNLFNSYTLHLARVQDMETLCELRRYDVKGYRNFILHCYAYWKGIYTRDVLELEKEVIEFNNAFKNPLKVSEVKAILRCIPKAIDKFISYEQGVRSGQVKRVSKGMRNAGGYWYKNETLINRLDMTLNEQRYMKTIISKEEKYRRNNLKRNKARRNEKGMTTRQQQKAKKVQEVKELYNKGLTSLEIAAEMNITKRYVNKIIADF</sequence>
<dbReference type="EMBL" id="LROR01000039">
    <property type="protein sequence ID" value="OBR95064.1"/>
    <property type="molecule type" value="Genomic_DNA"/>
</dbReference>
<dbReference type="Proteomes" id="UP000077384">
    <property type="component" value="Unassembled WGS sequence"/>
</dbReference>
<dbReference type="AlphaFoldDB" id="A0A168NF99"/>
<protein>
    <recommendedName>
        <fullName evidence="6">Replication protein</fullName>
    </recommendedName>
</protein>
<dbReference type="RefSeq" id="WP_063602457.1">
    <property type="nucleotide sequence ID" value="NZ_LITQ01000044.1"/>
</dbReference>
<gene>
    <name evidence="3" type="ORF">CLCOS_17690</name>
    <name evidence="2" type="ORF">WX73_02845</name>
</gene>
<evidence type="ECO:0008006" key="6">
    <source>
        <dbReference type="Google" id="ProtNLM"/>
    </source>
</evidence>
<organism evidence="2 4">
    <name type="scientific">Clostridium coskatii</name>
    <dbReference type="NCBI Taxonomy" id="1705578"/>
    <lineage>
        <taxon>Bacteria</taxon>
        <taxon>Bacillati</taxon>
        <taxon>Bacillota</taxon>
        <taxon>Clostridia</taxon>
        <taxon>Eubacteriales</taxon>
        <taxon>Clostridiaceae</taxon>
        <taxon>Clostridium</taxon>
    </lineage>
</organism>
<keyword evidence="5" id="KW-1185">Reference proteome</keyword>
<dbReference type="Proteomes" id="UP000093694">
    <property type="component" value="Unassembled WGS sequence"/>
</dbReference>
<comment type="caution">
    <text evidence="2">The sequence shown here is derived from an EMBL/GenBank/DDBJ whole genome shotgun (WGS) entry which is preliminary data.</text>
</comment>
<dbReference type="PATRIC" id="fig|1705578.3.peg.3129"/>
<dbReference type="EMBL" id="LITQ01000044">
    <property type="protein sequence ID" value="OAA86351.1"/>
    <property type="molecule type" value="Genomic_DNA"/>
</dbReference>
<name>A0A168NF99_9CLOT</name>
<feature type="region of interest" description="Disordered" evidence="1">
    <location>
        <begin position="369"/>
        <end position="388"/>
    </location>
</feature>
<accession>A0A168NF99</accession>
<evidence type="ECO:0000313" key="3">
    <source>
        <dbReference type="EMBL" id="OBR95064.1"/>
    </source>
</evidence>
<proteinExistence type="predicted"/>
<reference evidence="2 4" key="1">
    <citation type="journal article" date="2015" name="Biotechnol. Bioeng.">
        <title>Genome sequence and phenotypic characterization of Caulobacter segnis.</title>
        <authorList>
            <person name="Patel S."/>
            <person name="Fletcher B."/>
            <person name="Scott D.C."/>
            <person name="Ely B."/>
        </authorList>
    </citation>
    <scope>NUCLEOTIDE SEQUENCE [LARGE SCALE GENOMIC DNA]</scope>
    <source>
        <strain evidence="2 4">PS02</strain>
    </source>
</reference>
<reference evidence="3 5" key="2">
    <citation type="journal article" date="2016" name="Front. Microbiol.">
        <title>Industrial Acetogenic Biocatalysts: A Comparative Metabolic and Genomic Analysis.</title>
        <authorList>
            <person name="Bengelsdorf F."/>
            <person name="Poehlein A."/>
            <person name="Sonja S."/>
            <person name="Erz C."/>
            <person name="Hummel T."/>
            <person name="Hoffmeister S."/>
            <person name="Daniel R."/>
            <person name="Durre P."/>
        </authorList>
    </citation>
    <scope>NUCLEOTIDE SEQUENCE [LARGE SCALE GENOMIC DNA]</scope>
    <source>
        <strain evidence="3 5">PTA-10522</strain>
    </source>
</reference>
<dbReference type="SUPFAM" id="SSF56747">
    <property type="entry name" value="Prim-pol domain"/>
    <property type="match status" value="1"/>
</dbReference>
<dbReference type="Gene3D" id="3.90.920.10">
    <property type="entry name" value="DNA primase, PRIM domain"/>
    <property type="match status" value="1"/>
</dbReference>
<evidence type="ECO:0000256" key="1">
    <source>
        <dbReference type="SAM" id="MobiDB-lite"/>
    </source>
</evidence>
<evidence type="ECO:0000313" key="5">
    <source>
        <dbReference type="Proteomes" id="UP000093694"/>
    </source>
</evidence>